<feature type="compositionally biased region" description="Polar residues" evidence="1">
    <location>
        <begin position="912"/>
        <end position="921"/>
    </location>
</feature>
<keyword evidence="5" id="KW-1185">Reference proteome</keyword>
<gene>
    <name evidence="4" type="ORF">CRENBAI_010552</name>
</gene>
<dbReference type="InterPro" id="IPR038801">
    <property type="entry name" value="TAF1C"/>
</dbReference>
<accession>A0AAV9QRC3</accession>
<evidence type="ECO:0000259" key="3">
    <source>
        <dbReference type="Pfam" id="PF20642"/>
    </source>
</evidence>
<feature type="compositionally biased region" description="Basic and acidic residues" evidence="1">
    <location>
        <begin position="664"/>
        <end position="679"/>
    </location>
</feature>
<dbReference type="Proteomes" id="UP001311232">
    <property type="component" value="Unassembled WGS sequence"/>
</dbReference>
<feature type="domain" description="TAF1C helical bundle" evidence="3">
    <location>
        <begin position="528"/>
        <end position="834"/>
    </location>
</feature>
<dbReference type="AlphaFoldDB" id="A0AAV9QRC3"/>
<feature type="domain" description="TAF1C beta-propeller" evidence="2">
    <location>
        <begin position="275"/>
        <end position="414"/>
    </location>
</feature>
<evidence type="ECO:0000313" key="4">
    <source>
        <dbReference type="EMBL" id="KAK5598460.1"/>
    </source>
</evidence>
<comment type="caution">
    <text evidence="4">The sequence shown here is derived from an EMBL/GenBank/DDBJ whole genome shotgun (WGS) entry which is preliminary data.</text>
</comment>
<dbReference type="Pfam" id="PF20641">
    <property type="entry name" value="TAF1C_beta-prop"/>
    <property type="match status" value="1"/>
</dbReference>
<protein>
    <recommendedName>
        <fullName evidence="6">TATA box-binding protein-associated factor RNA polymerase I subunit C</fullName>
    </recommendedName>
</protein>
<dbReference type="Pfam" id="PF20642">
    <property type="entry name" value="TAF1C_HB"/>
    <property type="match status" value="1"/>
</dbReference>
<proteinExistence type="predicted"/>
<feature type="compositionally biased region" description="Low complexity" evidence="1">
    <location>
        <begin position="1008"/>
        <end position="1022"/>
    </location>
</feature>
<evidence type="ECO:0008006" key="6">
    <source>
        <dbReference type="Google" id="ProtNLM"/>
    </source>
</evidence>
<evidence type="ECO:0000256" key="1">
    <source>
        <dbReference type="SAM" id="MobiDB-lite"/>
    </source>
</evidence>
<feature type="region of interest" description="Disordered" evidence="1">
    <location>
        <begin position="659"/>
        <end position="694"/>
    </location>
</feature>
<dbReference type="PANTHER" id="PTHR15319:SF1">
    <property type="entry name" value="TATA BOX-BINDING PROTEIN-ASSOCIATED FACTOR RNA POLYMERASE I SUBUNIT C"/>
    <property type="match status" value="1"/>
</dbReference>
<dbReference type="InterPro" id="IPR049087">
    <property type="entry name" value="TAF1C_beta-prop"/>
</dbReference>
<dbReference type="EMBL" id="JAHHUM010003083">
    <property type="protein sequence ID" value="KAK5598460.1"/>
    <property type="molecule type" value="Genomic_DNA"/>
</dbReference>
<dbReference type="PANTHER" id="PTHR15319">
    <property type="entry name" value="TATA BOX-BINDING PROTEIN ASSOCIATED FACTOR RNA POLYMERASE I SUBUNIT C"/>
    <property type="match status" value="1"/>
</dbReference>
<evidence type="ECO:0000259" key="2">
    <source>
        <dbReference type="Pfam" id="PF20641"/>
    </source>
</evidence>
<reference evidence="4 5" key="1">
    <citation type="submission" date="2021-06" db="EMBL/GenBank/DDBJ databases">
        <authorList>
            <person name="Palmer J.M."/>
        </authorList>
    </citation>
    <scope>NUCLEOTIDE SEQUENCE [LARGE SCALE GENOMIC DNA]</scope>
    <source>
        <strain evidence="4 5">MEX-2019</strain>
        <tissue evidence="4">Muscle</tissue>
    </source>
</reference>
<organism evidence="4 5">
    <name type="scientific">Crenichthys baileyi</name>
    <name type="common">White River springfish</name>
    <dbReference type="NCBI Taxonomy" id="28760"/>
    <lineage>
        <taxon>Eukaryota</taxon>
        <taxon>Metazoa</taxon>
        <taxon>Chordata</taxon>
        <taxon>Craniata</taxon>
        <taxon>Vertebrata</taxon>
        <taxon>Euteleostomi</taxon>
        <taxon>Actinopterygii</taxon>
        <taxon>Neopterygii</taxon>
        <taxon>Teleostei</taxon>
        <taxon>Neoteleostei</taxon>
        <taxon>Acanthomorphata</taxon>
        <taxon>Ovalentaria</taxon>
        <taxon>Atherinomorphae</taxon>
        <taxon>Cyprinodontiformes</taxon>
        <taxon>Goodeidae</taxon>
        <taxon>Crenichthys</taxon>
    </lineage>
</organism>
<dbReference type="GO" id="GO:0001650">
    <property type="term" value="C:fibrillar center"/>
    <property type="evidence" value="ECO:0007669"/>
    <property type="project" value="TreeGrafter"/>
</dbReference>
<sequence length="1032" mass="114476">MDYQFPEKLFPTFYNCGPPNLVLKHSAGGWGSYEGVLGQGGAGPLSSWTFTSRRQVQGPLWCQMEPVPVPLLSPRKAFQGYLKPPDPLDFLSHMQNFFMDNGPDAFRSMSEILGDNIYFRKAKTKEKYRKGSVNVWKTKCYVDLLYKYNMCPMTYQSMSLNKYCSLMSDVIHDIPPELLGSLLYEELTEQRDHVQFNEGATGGALAFVPFSQSEGCLLYPGGLGMNNLNFHKVALEFSCERSTCVDASSSEPVSFQLKAPIRQISCCSLFSDCCVAVRSDYLCGVWRFSERNEPRLLQVVNTKAAATCVSVSPHILGEVLVASESGAANLWTVGRGMQKVRVEESNLYFNAKSSWRWCEFSAHPRVMLYADRTGAELTDFRLKAGSSPGHTLFQISSTSDCKSGERLLMCRYLGDVHSFHHLITTQHSAYIMDERFPCIPMLKWDHMMQAPPLFCHIASGSAASGQVAGGTSKVLLGSHSSQEITLLQYSGGRVEACSSQGSPQALLRPTDSLRHLLVQIPHRHQTAANRLASPAAGLTCFQKKAGAEECMCVLQLTEAGDIFYQILEHRLPSKEKSGAGIDPQTPTEMETSKQLPAHFQLLISDTSSDEDVIMPTQALAARTVVPETPERNMCSDSSLEESEDRGRVWKRLQVFVNEETGLDQESRPDAGVRDGSKQEAEEEEDQSSCRETPLTISKATLHTWKLWLQKLMQTSQEKKPHSQGLQHFTVQTNGLLHVSRGDSGGKLEEKLKQDLKRCMSRRSVLLNSCATVAVPDLVPVPTLVNTEAWTDELSDRLTVSWQGEEGWRAWWQDQLGMNRKMKVEALRRKRRREKEARRAAGRHFDLSGSFTTSVSYQTDLDDFSMSGWSSAASQGPWSDTEGGGQLSNLAAFLENQEASLPSVVQTETLGSILTTTPQRGTPNRPRTLPPTQPKTPETPTANKGRSRRLVNDYLRSLCETQDELSQSNVPPLHPAAAATSSSQLCGSQSASLRPTFTSLGSSQFPTPSRASQSQRGLSQSSQPKKKKSRMGF</sequence>
<evidence type="ECO:0000313" key="5">
    <source>
        <dbReference type="Proteomes" id="UP001311232"/>
    </source>
</evidence>
<dbReference type="InterPro" id="IPR049090">
    <property type="entry name" value="TAF1C_HB"/>
</dbReference>
<dbReference type="GO" id="GO:0001164">
    <property type="term" value="F:RNA polymerase I core promoter sequence-specific DNA binding"/>
    <property type="evidence" value="ECO:0007669"/>
    <property type="project" value="TreeGrafter"/>
</dbReference>
<feature type="compositionally biased region" description="Polar residues" evidence="1">
    <location>
        <begin position="994"/>
        <end position="1006"/>
    </location>
</feature>
<feature type="region of interest" description="Disordered" evidence="1">
    <location>
        <begin position="986"/>
        <end position="1032"/>
    </location>
</feature>
<feature type="region of interest" description="Disordered" evidence="1">
    <location>
        <begin position="912"/>
        <end position="948"/>
    </location>
</feature>
<name>A0AAV9QRC3_9TELE</name>
<feature type="compositionally biased region" description="Basic residues" evidence="1">
    <location>
        <begin position="1023"/>
        <end position="1032"/>
    </location>
</feature>